<dbReference type="SUPFAM" id="SSF46785">
    <property type="entry name" value="Winged helix' DNA-binding domain"/>
    <property type="match status" value="1"/>
</dbReference>
<proteinExistence type="predicted"/>
<dbReference type="SMART" id="SM00347">
    <property type="entry name" value="HTH_MARR"/>
    <property type="match status" value="1"/>
</dbReference>
<dbReference type="Pfam" id="PF12802">
    <property type="entry name" value="MarR_2"/>
    <property type="match status" value="1"/>
</dbReference>
<reference evidence="3" key="1">
    <citation type="journal article" date="2019" name="Int. J. Syst. Evol. Microbiol.">
        <title>The Global Catalogue of Microorganisms (GCM) 10K type strain sequencing project: providing services to taxonomists for standard genome sequencing and annotation.</title>
        <authorList>
            <consortium name="The Broad Institute Genomics Platform"/>
            <consortium name="The Broad Institute Genome Sequencing Center for Infectious Disease"/>
            <person name="Wu L."/>
            <person name="Ma J."/>
        </authorList>
    </citation>
    <scope>NUCLEOTIDE SEQUENCE [LARGE SCALE GENOMIC DNA]</scope>
    <source>
        <strain evidence="3">CCUG 62953</strain>
    </source>
</reference>
<protein>
    <submittedName>
        <fullName evidence="2">MarR family winged helix-turn-helix transcriptional regulator</fullName>
    </submittedName>
</protein>
<dbReference type="PANTHER" id="PTHR33164:SF43">
    <property type="entry name" value="HTH-TYPE TRANSCRIPTIONAL REPRESSOR YETL"/>
    <property type="match status" value="1"/>
</dbReference>
<accession>A0ABW3ZK46</accession>
<dbReference type="InterPro" id="IPR036388">
    <property type="entry name" value="WH-like_DNA-bd_sf"/>
</dbReference>
<evidence type="ECO:0000259" key="1">
    <source>
        <dbReference type="PROSITE" id="PS50995"/>
    </source>
</evidence>
<dbReference type="Proteomes" id="UP001597135">
    <property type="component" value="Unassembled WGS sequence"/>
</dbReference>
<comment type="caution">
    <text evidence="2">The sequence shown here is derived from an EMBL/GenBank/DDBJ whole genome shotgun (WGS) entry which is preliminary data.</text>
</comment>
<name>A0ABW3ZK46_9RHOB</name>
<gene>
    <name evidence="2" type="ORF">ACFQ4E_13120</name>
</gene>
<dbReference type="InterPro" id="IPR036390">
    <property type="entry name" value="WH_DNA-bd_sf"/>
</dbReference>
<dbReference type="RefSeq" id="WP_386804261.1">
    <property type="nucleotide sequence ID" value="NZ_JBHTMU010000023.1"/>
</dbReference>
<sequence length="150" mass="16594">MTTESETLSFGVLDGSLGFLLRLAQLQNFETYFDVMGETGLRPGEATVLVVVGANPGVRQGHLCRTLRIKRAHMAKMLKAMESDGLIDRRVPPEDRRAAEVRLTQAGEARVAEFSDALREVERRAFEPLDAREGATLIRLLTKLLQGGRS</sequence>
<organism evidence="2 3">
    <name type="scientific">Litorisediminicola beolgyonensis</name>
    <dbReference type="NCBI Taxonomy" id="1173614"/>
    <lineage>
        <taxon>Bacteria</taxon>
        <taxon>Pseudomonadati</taxon>
        <taxon>Pseudomonadota</taxon>
        <taxon>Alphaproteobacteria</taxon>
        <taxon>Rhodobacterales</taxon>
        <taxon>Paracoccaceae</taxon>
        <taxon>Litorisediminicola</taxon>
    </lineage>
</organism>
<dbReference type="Gene3D" id="1.10.10.10">
    <property type="entry name" value="Winged helix-like DNA-binding domain superfamily/Winged helix DNA-binding domain"/>
    <property type="match status" value="1"/>
</dbReference>
<dbReference type="PRINTS" id="PR00598">
    <property type="entry name" value="HTHMARR"/>
</dbReference>
<dbReference type="PANTHER" id="PTHR33164">
    <property type="entry name" value="TRANSCRIPTIONAL REGULATOR, MARR FAMILY"/>
    <property type="match status" value="1"/>
</dbReference>
<dbReference type="EMBL" id="JBHTMU010000023">
    <property type="protein sequence ID" value="MFD1343363.1"/>
    <property type="molecule type" value="Genomic_DNA"/>
</dbReference>
<feature type="domain" description="HTH marR-type" evidence="1">
    <location>
        <begin position="14"/>
        <end position="146"/>
    </location>
</feature>
<keyword evidence="3" id="KW-1185">Reference proteome</keyword>
<dbReference type="InterPro" id="IPR039422">
    <property type="entry name" value="MarR/SlyA-like"/>
</dbReference>
<dbReference type="InterPro" id="IPR000835">
    <property type="entry name" value="HTH_MarR-typ"/>
</dbReference>
<evidence type="ECO:0000313" key="2">
    <source>
        <dbReference type="EMBL" id="MFD1343363.1"/>
    </source>
</evidence>
<evidence type="ECO:0000313" key="3">
    <source>
        <dbReference type="Proteomes" id="UP001597135"/>
    </source>
</evidence>
<dbReference type="PROSITE" id="PS50995">
    <property type="entry name" value="HTH_MARR_2"/>
    <property type="match status" value="1"/>
</dbReference>